<protein>
    <submittedName>
        <fullName evidence="1">Uncharacterized protein</fullName>
    </submittedName>
</protein>
<feature type="non-terminal residue" evidence="1">
    <location>
        <position position="1"/>
    </location>
</feature>
<sequence>VFFSLQRYMHLSPAASAPRGAISLPKTVDPVTFSEIE</sequence>
<dbReference type="EMBL" id="UINC01010974">
    <property type="protein sequence ID" value="SVA48616.1"/>
    <property type="molecule type" value="Genomic_DNA"/>
</dbReference>
<gene>
    <name evidence="1" type="ORF">METZ01_LOCUS101470</name>
</gene>
<reference evidence="1" key="1">
    <citation type="submission" date="2018-05" db="EMBL/GenBank/DDBJ databases">
        <authorList>
            <person name="Lanie J.A."/>
            <person name="Ng W.-L."/>
            <person name="Kazmierczak K.M."/>
            <person name="Andrzejewski T.M."/>
            <person name="Davidsen T.M."/>
            <person name="Wayne K.J."/>
            <person name="Tettelin H."/>
            <person name="Glass J.I."/>
            <person name="Rusch D."/>
            <person name="Podicherti R."/>
            <person name="Tsui H.-C.T."/>
            <person name="Winkler M.E."/>
        </authorList>
    </citation>
    <scope>NUCLEOTIDE SEQUENCE</scope>
</reference>
<evidence type="ECO:0000313" key="1">
    <source>
        <dbReference type="EMBL" id="SVA48616.1"/>
    </source>
</evidence>
<proteinExistence type="predicted"/>
<name>A0A381W7S5_9ZZZZ</name>
<accession>A0A381W7S5</accession>
<organism evidence="1">
    <name type="scientific">marine metagenome</name>
    <dbReference type="NCBI Taxonomy" id="408172"/>
    <lineage>
        <taxon>unclassified sequences</taxon>
        <taxon>metagenomes</taxon>
        <taxon>ecological metagenomes</taxon>
    </lineage>
</organism>
<dbReference type="AlphaFoldDB" id="A0A381W7S5"/>